<proteinExistence type="predicted"/>
<dbReference type="InterPro" id="IPR000182">
    <property type="entry name" value="GNAT_dom"/>
</dbReference>
<sequence>MKPAAFSAGAFRAVELGPADEAALQRFFEANPGYFLAVQGEPAAADAAHEELHGQPPADWPWTRQWQFGFVDAGGELVAMTDLVVDLLAPGVWHIGLFVVATPLHGGGAPRALYAALEDWMRAQGAQWLRLGVVLGNERAERFWERNGYAQMCRREGIAMGQRINTVRVMMKPLAGGTTEQYLALVERDRP</sequence>
<dbReference type="RefSeq" id="WP_130432070.1">
    <property type="nucleotide sequence ID" value="NZ_SHKP01000006.1"/>
</dbReference>
<keyword evidence="3" id="KW-1185">Reference proteome</keyword>
<keyword evidence="2" id="KW-0808">Transferase</keyword>
<dbReference type="Gene3D" id="3.40.630.30">
    <property type="match status" value="1"/>
</dbReference>
<organism evidence="2 3">
    <name type="scientific">Rivibacter subsaxonicus</name>
    <dbReference type="NCBI Taxonomy" id="457575"/>
    <lineage>
        <taxon>Bacteria</taxon>
        <taxon>Pseudomonadati</taxon>
        <taxon>Pseudomonadota</taxon>
        <taxon>Betaproteobacteria</taxon>
        <taxon>Burkholderiales</taxon>
        <taxon>Rivibacter</taxon>
    </lineage>
</organism>
<evidence type="ECO:0000259" key="1">
    <source>
        <dbReference type="PROSITE" id="PS51186"/>
    </source>
</evidence>
<dbReference type="CDD" id="cd04301">
    <property type="entry name" value="NAT_SF"/>
    <property type="match status" value="1"/>
</dbReference>
<evidence type="ECO:0000313" key="3">
    <source>
        <dbReference type="Proteomes" id="UP000293671"/>
    </source>
</evidence>
<accession>A0A4Q7VNZ8</accession>
<dbReference type="InterPro" id="IPR016181">
    <property type="entry name" value="Acyl_CoA_acyltransferase"/>
</dbReference>
<feature type="domain" description="N-acetyltransferase" evidence="1">
    <location>
        <begin position="14"/>
        <end position="175"/>
    </location>
</feature>
<reference evidence="2 3" key="1">
    <citation type="submission" date="2019-02" db="EMBL/GenBank/DDBJ databases">
        <title>Genomic Encyclopedia of Type Strains, Phase IV (KMG-IV): sequencing the most valuable type-strain genomes for metagenomic binning, comparative biology and taxonomic classification.</title>
        <authorList>
            <person name="Goeker M."/>
        </authorList>
    </citation>
    <scope>NUCLEOTIDE SEQUENCE [LARGE SCALE GENOMIC DNA]</scope>
    <source>
        <strain evidence="2 3">DSM 19570</strain>
    </source>
</reference>
<dbReference type="GO" id="GO:0016747">
    <property type="term" value="F:acyltransferase activity, transferring groups other than amino-acyl groups"/>
    <property type="evidence" value="ECO:0007669"/>
    <property type="project" value="InterPro"/>
</dbReference>
<comment type="caution">
    <text evidence="2">The sequence shown here is derived from an EMBL/GenBank/DDBJ whole genome shotgun (WGS) entry which is preliminary data.</text>
</comment>
<gene>
    <name evidence="2" type="ORF">EV670_2248</name>
</gene>
<evidence type="ECO:0000313" key="2">
    <source>
        <dbReference type="EMBL" id="RZT97848.1"/>
    </source>
</evidence>
<dbReference type="EMBL" id="SHKP01000006">
    <property type="protein sequence ID" value="RZT97848.1"/>
    <property type="molecule type" value="Genomic_DNA"/>
</dbReference>
<protein>
    <submittedName>
        <fullName evidence="2">Acetyltransferase (GNAT) family protein</fullName>
    </submittedName>
</protein>
<dbReference type="Pfam" id="PF00583">
    <property type="entry name" value="Acetyltransf_1"/>
    <property type="match status" value="1"/>
</dbReference>
<dbReference type="PROSITE" id="PS51186">
    <property type="entry name" value="GNAT"/>
    <property type="match status" value="1"/>
</dbReference>
<dbReference type="AlphaFoldDB" id="A0A4Q7VNZ8"/>
<dbReference type="Proteomes" id="UP000293671">
    <property type="component" value="Unassembled WGS sequence"/>
</dbReference>
<dbReference type="OrthoDB" id="6692778at2"/>
<name>A0A4Q7VNZ8_9BURK</name>
<dbReference type="SUPFAM" id="SSF55729">
    <property type="entry name" value="Acyl-CoA N-acyltransferases (Nat)"/>
    <property type="match status" value="1"/>
</dbReference>